<dbReference type="InterPro" id="IPR013083">
    <property type="entry name" value="Znf_RING/FYVE/PHD"/>
</dbReference>
<dbReference type="PANTHER" id="PTHR10579">
    <property type="entry name" value="CALCIUM-ACTIVATED CHLORIDE CHANNEL REGULATOR"/>
    <property type="match status" value="1"/>
</dbReference>
<reference evidence="3" key="1">
    <citation type="submission" date="2023-08" db="EMBL/GenBank/DDBJ databases">
        <title>A de novo genome assembly of Solanum verrucosum Schlechtendal, a Mexican diploid species geographically isolated from the other diploid A-genome species in potato relatives.</title>
        <authorList>
            <person name="Hosaka K."/>
        </authorList>
    </citation>
    <scope>NUCLEOTIDE SEQUENCE</scope>
    <source>
        <tissue evidence="3">Young leaves</tissue>
    </source>
</reference>
<dbReference type="SMART" id="SM00184">
    <property type="entry name" value="RING"/>
    <property type="match status" value="1"/>
</dbReference>
<dbReference type="PROSITE" id="PS50089">
    <property type="entry name" value="ZF_RING_2"/>
    <property type="match status" value="1"/>
</dbReference>
<keyword evidence="1" id="KW-0862">Zinc</keyword>
<dbReference type="GO" id="GO:0008270">
    <property type="term" value="F:zinc ion binding"/>
    <property type="evidence" value="ECO:0007669"/>
    <property type="project" value="UniProtKB-KW"/>
</dbReference>
<evidence type="ECO:0000259" key="2">
    <source>
        <dbReference type="PROSITE" id="PS50089"/>
    </source>
</evidence>
<gene>
    <name evidence="3" type="ORF">MTR67_007727</name>
</gene>
<dbReference type="Gene3D" id="3.30.40.10">
    <property type="entry name" value="Zinc/RING finger domain, C3HC4 (zinc finger)"/>
    <property type="match status" value="1"/>
</dbReference>
<dbReference type="InterPro" id="IPR051266">
    <property type="entry name" value="CLCR"/>
</dbReference>
<evidence type="ECO:0000313" key="3">
    <source>
        <dbReference type="EMBL" id="WMV14342.1"/>
    </source>
</evidence>
<accession>A0AAF0Q0S9</accession>
<dbReference type="PANTHER" id="PTHR10579:SF146">
    <property type="entry name" value="RING-TYPE DOMAIN-CONTAINING PROTEIN"/>
    <property type="match status" value="1"/>
</dbReference>
<protein>
    <recommendedName>
        <fullName evidence="2">RING-type domain-containing protein</fullName>
    </recommendedName>
</protein>
<keyword evidence="1" id="KW-0479">Metal-binding</keyword>
<proteinExistence type="predicted"/>
<feature type="domain" description="RING-type" evidence="2">
    <location>
        <begin position="55"/>
        <end position="99"/>
    </location>
</feature>
<dbReference type="SUPFAM" id="SSF57850">
    <property type="entry name" value="RING/U-box"/>
    <property type="match status" value="1"/>
</dbReference>
<evidence type="ECO:0000256" key="1">
    <source>
        <dbReference type="PROSITE-ProRule" id="PRU00175"/>
    </source>
</evidence>
<dbReference type="EMBL" id="CP133613">
    <property type="protein sequence ID" value="WMV14342.1"/>
    <property type="molecule type" value="Genomic_DNA"/>
</dbReference>
<keyword evidence="1" id="KW-0863">Zinc-finger</keyword>
<evidence type="ECO:0000313" key="4">
    <source>
        <dbReference type="Proteomes" id="UP001234989"/>
    </source>
</evidence>
<organism evidence="3 4">
    <name type="scientific">Solanum verrucosum</name>
    <dbReference type="NCBI Taxonomy" id="315347"/>
    <lineage>
        <taxon>Eukaryota</taxon>
        <taxon>Viridiplantae</taxon>
        <taxon>Streptophyta</taxon>
        <taxon>Embryophyta</taxon>
        <taxon>Tracheophyta</taxon>
        <taxon>Spermatophyta</taxon>
        <taxon>Magnoliopsida</taxon>
        <taxon>eudicotyledons</taxon>
        <taxon>Gunneridae</taxon>
        <taxon>Pentapetalae</taxon>
        <taxon>asterids</taxon>
        <taxon>lamiids</taxon>
        <taxon>Solanales</taxon>
        <taxon>Solanaceae</taxon>
        <taxon>Solanoideae</taxon>
        <taxon>Solaneae</taxon>
        <taxon>Solanum</taxon>
    </lineage>
</organism>
<keyword evidence="4" id="KW-1185">Reference proteome</keyword>
<dbReference type="Pfam" id="PF17123">
    <property type="entry name" value="zf-RING_11"/>
    <property type="match status" value="1"/>
</dbReference>
<name>A0AAF0Q0S9_SOLVR</name>
<dbReference type="AlphaFoldDB" id="A0AAF0Q0S9"/>
<dbReference type="InterPro" id="IPR001841">
    <property type="entry name" value="Znf_RING"/>
</dbReference>
<sequence>MLMVWHKMKKALSLKCKDNNSQNETYHFNTPAIPLSPSSLSHLPSPTARSSKETCVICLGSMKAEKGKAIFTAECMHSFHFSCIGENVKHGNLLCPICRCKWKEIPFQFATDVTIVRRIRVLHRVNRSRPLPTVFPPPPQHVQFSDVGSSIIDVIGYNIGSDVQHSRRENLGPSDRLAMNRLPSSIRPYIDKGQRLEDMSSFLVHTFGFSSDHILLLCITPGFPYCNCCPCGRK</sequence>
<dbReference type="Proteomes" id="UP001234989">
    <property type="component" value="Chromosome 2"/>
</dbReference>